<evidence type="ECO:0000259" key="13">
    <source>
        <dbReference type="PROSITE" id="PS51462"/>
    </source>
</evidence>
<dbReference type="GO" id="GO:0044715">
    <property type="term" value="F:8-oxo-dGDP phosphatase activity"/>
    <property type="evidence" value="ECO:0007669"/>
    <property type="project" value="TreeGrafter"/>
</dbReference>
<dbReference type="InterPro" id="IPR020084">
    <property type="entry name" value="NUDIX_hydrolase_CS"/>
</dbReference>
<evidence type="ECO:0000256" key="7">
    <source>
        <dbReference type="ARBA" id="ARBA00022801"/>
    </source>
</evidence>
<name>A0AAJ6AL52_9MICC</name>
<evidence type="ECO:0000313" key="15">
    <source>
        <dbReference type="Proteomes" id="UP001224674"/>
    </source>
</evidence>
<dbReference type="AlphaFoldDB" id="A0AAJ6AL52"/>
<dbReference type="GO" id="GO:0008413">
    <property type="term" value="F:8-oxo-7,8-dihydroguanosine triphosphate pyrophosphatase activity"/>
    <property type="evidence" value="ECO:0007669"/>
    <property type="project" value="TreeGrafter"/>
</dbReference>
<dbReference type="InterPro" id="IPR000086">
    <property type="entry name" value="NUDIX_hydrolase_dom"/>
</dbReference>
<dbReference type="GO" id="GO:0006260">
    <property type="term" value="P:DNA replication"/>
    <property type="evidence" value="ECO:0007669"/>
    <property type="project" value="UniProtKB-KW"/>
</dbReference>
<dbReference type="Pfam" id="PF00293">
    <property type="entry name" value="NUDIX"/>
    <property type="match status" value="1"/>
</dbReference>
<keyword evidence="9" id="KW-0234">DNA repair</keyword>
<dbReference type="Gene3D" id="3.90.79.10">
    <property type="entry name" value="Nucleoside Triphosphate Pyrophosphohydrolase"/>
    <property type="match status" value="1"/>
</dbReference>
<organism evidence="14 15">
    <name type="scientific">Auritidibacter ignavus</name>
    <dbReference type="NCBI Taxonomy" id="678932"/>
    <lineage>
        <taxon>Bacteria</taxon>
        <taxon>Bacillati</taxon>
        <taxon>Actinomycetota</taxon>
        <taxon>Actinomycetes</taxon>
        <taxon>Micrococcales</taxon>
        <taxon>Micrococcaceae</taxon>
        <taxon>Auritidibacter</taxon>
    </lineage>
</organism>
<dbReference type="InterPro" id="IPR047127">
    <property type="entry name" value="MutT-like"/>
</dbReference>
<comment type="catalytic activity">
    <reaction evidence="10">
        <text>8-oxo-dGTP + H2O = 8-oxo-dGMP + diphosphate + H(+)</text>
        <dbReference type="Rhea" id="RHEA:31575"/>
        <dbReference type="ChEBI" id="CHEBI:15377"/>
        <dbReference type="ChEBI" id="CHEBI:15378"/>
        <dbReference type="ChEBI" id="CHEBI:33019"/>
        <dbReference type="ChEBI" id="CHEBI:63224"/>
        <dbReference type="ChEBI" id="CHEBI:77896"/>
        <dbReference type="EC" id="3.6.1.55"/>
    </reaction>
</comment>
<evidence type="ECO:0000256" key="3">
    <source>
        <dbReference type="ARBA" id="ARBA00022457"/>
    </source>
</evidence>
<dbReference type="PROSITE" id="PS00893">
    <property type="entry name" value="NUDIX_BOX"/>
    <property type="match status" value="1"/>
</dbReference>
<sequence>MGHHPHQSSASSSLTDSNSRRVVVGAAILDDKHEPGQMMLARRKAPKSLAGYWEFPGGKVEAGEDLEQALRRELQEELDVEAEILDRIESPEPQGWLLGNGMRMQVYTAVIISGKATALVEHDQLAWEQLDSTALHAFEWIPADRPIVDALLEQLSR</sequence>
<evidence type="ECO:0000256" key="11">
    <source>
        <dbReference type="ARBA" id="ARBA00038905"/>
    </source>
</evidence>
<dbReference type="PANTHER" id="PTHR47707">
    <property type="entry name" value="8-OXO-DGTP DIPHOSPHATASE"/>
    <property type="match status" value="1"/>
</dbReference>
<dbReference type="Proteomes" id="UP001224674">
    <property type="component" value="Chromosome"/>
</dbReference>
<evidence type="ECO:0000256" key="4">
    <source>
        <dbReference type="ARBA" id="ARBA00022705"/>
    </source>
</evidence>
<keyword evidence="8" id="KW-0460">Magnesium</keyword>
<dbReference type="InterPro" id="IPR015797">
    <property type="entry name" value="NUDIX_hydrolase-like_dom_sf"/>
</dbReference>
<protein>
    <recommendedName>
        <fullName evidence="11">8-oxo-dGTP diphosphatase</fullName>
        <ecNumber evidence="11">3.6.1.55</ecNumber>
    </recommendedName>
</protein>
<keyword evidence="6" id="KW-0227">DNA damage</keyword>
<dbReference type="PANTHER" id="PTHR47707:SF1">
    <property type="entry name" value="NUDIX HYDROLASE FAMILY PROTEIN"/>
    <property type="match status" value="1"/>
</dbReference>
<dbReference type="SUPFAM" id="SSF55811">
    <property type="entry name" value="Nudix"/>
    <property type="match status" value="1"/>
</dbReference>
<evidence type="ECO:0000256" key="5">
    <source>
        <dbReference type="ARBA" id="ARBA00022723"/>
    </source>
</evidence>
<reference evidence="14 15" key="1">
    <citation type="submission" date="2023-03" db="EMBL/GenBank/DDBJ databases">
        <title>Complete genome sequences of several Auritidibacter ignavus strains isolated from ear infections.</title>
        <authorList>
            <person name="Baehr T."/>
            <person name="Baumhoegger A.M."/>
        </authorList>
    </citation>
    <scope>NUCLEOTIDE SEQUENCE [LARGE SCALE GENOMIC DNA]</scope>
    <source>
        <strain evidence="14 15">BABAE-6</strain>
    </source>
</reference>
<dbReference type="GO" id="GO:0046872">
    <property type="term" value="F:metal ion binding"/>
    <property type="evidence" value="ECO:0007669"/>
    <property type="project" value="UniProtKB-KW"/>
</dbReference>
<dbReference type="InterPro" id="IPR020476">
    <property type="entry name" value="Nudix_hydrolase"/>
</dbReference>
<gene>
    <name evidence="14" type="ORF">QDX21_04470</name>
</gene>
<evidence type="ECO:0000256" key="12">
    <source>
        <dbReference type="RuleBase" id="RU003476"/>
    </source>
</evidence>
<dbReference type="GO" id="GO:0044716">
    <property type="term" value="F:8-oxo-GDP phosphatase activity"/>
    <property type="evidence" value="ECO:0007669"/>
    <property type="project" value="TreeGrafter"/>
</dbReference>
<evidence type="ECO:0000256" key="9">
    <source>
        <dbReference type="ARBA" id="ARBA00023204"/>
    </source>
</evidence>
<feature type="domain" description="Nudix hydrolase" evidence="13">
    <location>
        <begin position="19"/>
        <end position="155"/>
    </location>
</feature>
<dbReference type="PRINTS" id="PR00502">
    <property type="entry name" value="NUDIXFAMILY"/>
</dbReference>
<proteinExistence type="inferred from homology"/>
<comment type="similarity">
    <text evidence="2 12">Belongs to the Nudix hydrolase family.</text>
</comment>
<dbReference type="EMBL" id="CP122566">
    <property type="protein sequence ID" value="WGH94052.1"/>
    <property type="molecule type" value="Genomic_DNA"/>
</dbReference>
<dbReference type="PROSITE" id="PS51462">
    <property type="entry name" value="NUDIX"/>
    <property type="match status" value="1"/>
</dbReference>
<evidence type="ECO:0000256" key="6">
    <source>
        <dbReference type="ARBA" id="ARBA00022763"/>
    </source>
</evidence>
<keyword evidence="3" id="KW-0515">Mutator protein</keyword>
<dbReference type="GO" id="GO:0035539">
    <property type="term" value="F:8-oxo-7,8-dihydrodeoxyguanosine triphosphate pyrophosphatase activity"/>
    <property type="evidence" value="ECO:0007669"/>
    <property type="project" value="UniProtKB-EC"/>
</dbReference>
<dbReference type="EC" id="3.6.1.55" evidence="11"/>
<evidence type="ECO:0000256" key="1">
    <source>
        <dbReference type="ARBA" id="ARBA00001946"/>
    </source>
</evidence>
<dbReference type="GO" id="GO:0006281">
    <property type="term" value="P:DNA repair"/>
    <property type="evidence" value="ECO:0007669"/>
    <property type="project" value="UniProtKB-KW"/>
</dbReference>
<evidence type="ECO:0000256" key="10">
    <source>
        <dbReference type="ARBA" id="ARBA00035861"/>
    </source>
</evidence>
<accession>A0AAJ6AL52</accession>
<evidence type="ECO:0000256" key="2">
    <source>
        <dbReference type="ARBA" id="ARBA00005582"/>
    </source>
</evidence>
<evidence type="ECO:0000256" key="8">
    <source>
        <dbReference type="ARBA" id="ARBA00022842"/>
    </source>
</evidence>
<comment type="cofactor">
    <cofactor evidence="1">
        <name>Mg(2+)</name>
        <dbReference type="ChEBI" id="CHEBI:18420"/>
    </cofactor>
</comment>
<keyword evidence="5" id="KW-0479">Metal-binding</keyword>
<keyword evidence="4" id="KW-0235">DNA replication</keyword>
<dbReference type="RefSeq" id="WP_279675243.1">
    <property type="nucleotide sequence ID" value="NZ_CP122565.1"/>
</dbReference>
<dbReference type="CDD" id="cd03425">
    <property type="entry name" value="NUDIX_MutT_NudA_like"/>
    <property type="match status" value="1"/>
</dbReference>
<keyword evidence="15" id="KW-1185">Reference proteome</keyword>
<keyword evidence="7 12" id="KW-0378">Hydrolase</keyword>
<evidence type="ECO:0000313" key="14">
    <source>
        <dbReference type="EMBL" id="WGH94052.1"/>
    </source>
</evidence>